<feature type="compositionally biased region" description="Polar residues" evidence="12">
    <location>
        <begin position="248"/>
        <end position="257"/>
    </location>
</feature>
<dbReference type="SUPFAM" id="SSF47576">
    <property type="entry name" value="Calponin-homology domain, CH-domain"/>
    <property type="match status" value="1"/>
</dbReference>
<dbReference type="InterPro" id="IPR000048">
    <property type="entry name" value="IQ_motif_EF-hand-BS"/>
</dbReference>
<dbReference type="GO" id="GO:0005737">
    <property type="term" value="C:cytoplasm"/>
    <property type="evidence" value="ECO:0007669"/>
    <property type="project" value="UniProtKB-SubCell"/>
</dbReference>
<keyword evidence="7" id="KW-0498">Mitosis</keyword>
<dbReference type="Proteomes" id="UP001516400">
    <property type="component" value="Unassembled WGS sequence"/>
</dbReference>
<evidence type="ECO:0000259" key="13">
    <source>
        <dbReference type="PROSITE" id="PS50021"/>
    </source>
</evidence>
<keyword evidence="3" id="KW-0963">Cytoplasm</keyword>
<dbReference type="InterPro" id="IPR031549">
    <property type="entry name" value="ASH"/>
</dbReference>
<evidence type="ECO:0000313" key="14">
    <source>
        <dbReference type="EMBL" id="KAL3281233.1"/>
    </source>
</evidence>
<comment type="caution">
    <text evidence="14">The sequence shown here is derived from an EMBL/GenBank/DDBJ whole genome shotgun (WGS) entry which is preliminary data.</text>
</comment>
<dbReference type="PROSITE" id="PS50021">
    <property type="entry name" value="CH"/>
    <property type="match status" value="1"/>
</dbReference>
<evidence type="ECO:0000256" key="7">
    <source>
        <dbReference type="ARBA" id="ARBA00022776"/>
    </source>
</evidence>
<dbReference type="PROSITE" id="PS50096">
    <property type="entry name" value="IQ"/>
    <property type="match status" value="2"/>
</dbReference>
<evidence type="ECO:0000313" key="15">
    <source>
        <dbReference type="Proteomes" id="UP001516400"/>
    </source>
</evidence>
<dbReference type="CDD" id="cd21223">
    <property type="entry name" value="CH_ASPM_rpt1"/>
    <property type="match status" value="1"/>
</dbReference>
<dbReference type="Pfam" id="PF15780">
    <property type="entry name" value="ASH"/>
    <property type="match status" value="1"/>
</dbReference>
<dbReference type="CDD" id="cd23767">
    <property type="entry name" value="IQCD"/>
    <property type="match status" value="1"/>
</dbReference>
<evidence type="ECO:0000256" key="6">
    <source>
        <dbReference type="ARBA" id="ARBA00022737"/>
    </source>
</evidence>
<evidence type="ECO:0000256" key="2">
    <source>
        <dbReference type="ARBA" id="ARBA00004496"/>
    </source>
</evidence>
<keyword evidence="10" id="KW-0539">Nucleus</keyword>
<evidence type="ECO:0000256" key="8">
    <source>
        <dbReference type="ARBA" id="ARBA00022860"/>
    </source>
</evidence>
<dbReference type="InterPro" id="IPR036872">
    <property type="entry name" value="CH_dom_sf"/>
</dbReference>
<feature type="domain" description="Calponin-homology (CH)" evidence="13">
    <location>
        <begin position="750"/>
        <end position="883"/>
    </location>
</feature>
<keyword evidence="15" id="KW-1185">Reference proteome</keyword>
<evidence type="ECO:0000256" key="5">
    <source>
        <dbReference type="ARBA" id="ARBA00022618"/>
    </source>
</evidence>
<dbReference type="InterPro" id="IPR001715">
    <property type="entry name" value="CH_dom"/>
</dbReference>
<feature type="region of interest" description="Disordered" evidence="12">
    <location>
        <begin position="161"/>
        <end position="200"/>
    </location>
</feature>
<organism evidence="14 15">
    <name type="scientific">Cryptolaemus montrouzieri</name>
    <dbReference type="NCBI Taxonomy" id="559131"/>
    <lineage>
        <taxon>Eukaryota</taxon>
        <taxon>Metazoa</taxon>
        <taxon>Ecdysozoa</taxon>
        <taxon>Arthropoda</taxon>
        <taxon>Hexapoda</taxon>
        <taxon>Insecta</taxon>
        <taxon>Pterygota</taxon>
        <taxon>Neoptera</taxon>
        <taxon>Endopterygota</taxon>
        <taxon>Coleoptera</taxon>
        <taxon>Polyphaga</taxon>
        <taxon>Cucujiformia</taxon>
        <taxon>Coccinelloidea</taxon>
        <taxon>Coccinellidae</taxon>
        <taxon>Scymninae</taxon>
        <taxon>Scymnini</taxon>
        <taxon>Cryptolaemus</taxon>
    </lineage>
</organism>
<dbReference type="Pfam" id="PF00307">
    <property type="entry name" value="CH"/>
    <property type="match status" value="1"/>
</dbReference>
<dbReference type="GO" id="GO:0005516">
    <property type="term" value="F:calmodulin binding"/>
    <property type="evidence" value="ECO:0007669"/>
    <property type="project" value="UniProtKB-KW"/>
</dbReference>
<dbReference type="SMART" id="SM00015">
    <property type="entry name" value="IQ"/>
    <property type="match status" value="7"/>
</dbReference>
<evidence type="ECO:0000256" key="11">
    <source>
        <dbReference type="ARBA" id="ARBA00023306"/>
    </source>
</evidence>
<evidence type="ECO:0000256" key="12">
    <source>
        <dbReference type="SAM" id="MobiDB-lite"/>
    </source>
</evidence>
<keyword evidence="11" id="KW-0131">Cell cycle</keyword>
<protein>
    <recommendedName>
        <fullName evidence="13">Calponin-homology (CH) domain-containing protein</fullName>
    </recommendedName>
</protein>
<dbReference type="InterPro" id="IPR051185">
    <property type="entry name" value="ASPM"/>
</dbReference>
<name>A0ABD2NR79_9CUCU</name>
<dbReference type="GO" id="GO:0051301">
    <property type="term" value="P:cell division"/>
    <property type="evidence" value="ECO:0007669"/>
    <property type="project" value="UniProtKB-KW"/>
</dbReference>
<keyword evidence="8" id="KW-0112">Calmodulin-binding</keyword>
<keyword evidence="4" id="KW-0597">Phosphoprotein</keyword>
<keyword evidence="5" id="KW-0132">Cell division</keyword>
<keyword evidence="6" id="KW-0677">Repeat</keyword>
<dbReference type="FunFam" id="1.10.418.10:FF:000051">
    <property type="entry name" value="Abnormal spindle-like microcephaly-associated protein homolog"/>
    <property type="match status" value="1"/>
</dbReference>
<evidence type="ECO:0000256" key="9">
    <source>
        <dbReference type="ARBA" id="ARBA00023054"/>
    </source>
</evidence>
<dbReference type="PANTHER" id="PTHR22706:SF1">
    <property type="entry name" value="ASSEMBLY FACTOR FOR SPINDLE MICROTUBULES"/>
    <property type="match status" value="1"/>
</dbReference>
<dbReference type="Gene3D" id="1.10.418.10">
    <property type="entry name" value="Calponin-like domain"/>
    <property type="match status" value="1"/>
</dbReference>
<dbReference type="Pfam" id="PF00612">
    <property type="entry name" value="IQ"/>
    <property type="match status" value="3"/>
</dbReference>
<sequence>MYFQVSPVHFKAKSAKPVKTQEEEIATLTLAPFTPTPKLSFLDVIVNTPQKITLSIANPRPCPVIVNALFDGPEDLELSLTWNEKVIEAKANTFLELLWCPISEYSARHSVRITCQKQLWNIPIGFKAIFPKNSTQKQKKKISTVLVKKTSPIVKLYSSKNSSQKVNAAHSDSKSKKRPPWKDVPNVSNSHLTSRGKENVETSELFVSPSNISFNIQTANDIRRYTYAVDQIDSIKKKLSPKLDDSLEPNSPDSPNPNRVCRSILKQVNSNGTPTFEELLREQFNHITLTPVGQVFVPKRVSTELFKKDDHENHQLENVKVVRNLLFDVKHGSNLDLDNGNISSETHVIGRLSFEYPEREIDSNTYVKHNLSSETYIKEEHNVESFNEYKNFKNFQNAESSGFSSISPISIKNNFEDPQLDAIVEEPSFNNSKELSRSKRQKRKSNSTFTYSPPKRQNLSPQTWSKSSCSYSARKSLEKTSTISSKKHESPLSTKSVSIFETKTLIIRDPFILAATTSIDPFLTNTIYLDQEWILQQELRFKRWFNMLLTPPSELNVADDGQHIDAARIWRECSKKDVALPPTKEDVCNKYHTSVKLDALRKHARSLYESEEIQYVLCKITTAIEAGKLEIRPDRNIHLDLSLQSRTISLLLSYNPLWLRIGLETIYKENIKLVSNSDVLGLSRFLHDRFFKDPQLIKKHKSVHNPKYTVNIKKYILKRYFELVYFLDNAKMKTLIAHDPCLFRRNAQIKESREMLIQFTIEAISAGVGDINKYLKYFGYAVHHKQLYIHEFDYAVTNLGGDLRDGVRLTRVMELILLRNDLTERLRVPAISRLQKIHNVKLVFQSLNEAGFNIEHDIEPFHIVDGHREKTLSFLWQIIYKFHAPLTMKTVTNIQNWWRSLPICLKRNKLRKIYDTKVEAATKIKKWFKRQVSSRKILAFSNVLRYYLHQKKRERAAIKIQSYFKMYLERHRYLKTQSLIKKLQKQCKLWLQSVVYQKRVSSAIILQKNVRMFLARSRFMELKRAVLSTEKLYIAKKLMKIEQRHFQELRSCTIVIQKRLRATLVMKEVRKNYLDLKSAVYFIQNKFRSKQLTHKAVNDYQNIRMAVLTIQHWYRGVKIMQKQKYDYLQLKKSVKIIEEHFLANREMEKAKTNYILLRNSTILIQKCFRATLAMKKERQQYLSLRAAANFVKEKYKANKIMLMHKQYFHNLKKVAIFIQRKFRANKAMKAQRTSFLLQRKSAYTIQQYFKSYLLMRTTKQKYLKMKLSAVIIQQRYRAYRIMLTTKRNINL</sequence>
<comment type="subcellular location">
    <subcellularLocation>
        <location evidence="2">Cytoplasm</location>
    </subcellularLocation>
    <subcellularLocation>
        <location evidence="1">Nucleus</location>
    </subcellularLocation>
</comment>
<feature type="compositionally biased region" description="Polar residues" evidence="12">
    <location>
        <begin position="448"/>
        <end position="464"/>
    </location>
</feature>
<dbReference type="GO" id="GO:0000922">
    <property type="term" value="C:spindle pole"/>
    <property type="evidence" value="ECO:0007669"/>
    <property type="project" value="UniProtKB-ARBA"/>
</dbReference>
<gene>
    <name evidence="14" type="ORF">HHI36_004447</name>
</gene>
<keyword evidence="9" id="KW-0175">Coiled coil</keyword>
<reference evidence="14 15" key="1">
    <citation type="journal article" date="2021" name="BMC Biol.">
        <title>Horizontally acquired antibacterial genes associated with adaptive radiation of ladybird beetles.</title>
        <authorList>
            <person name="Li H.S."/>
            <person name="Tang X.F."/>
            <person name="Huang Y.H."/>
            <person name="Xu Z.Y."/>
            <person name="Chen M.L."/>
            <person name="Du X.Y."/>
            <person name="Qiu B.Y."/>
            <person name="Chen P.T."/>
            <person name="Zhang W."/>
            <person name="Slipinski A."/>
            <person name="Escalona H.E."/>
            <person name="Waterhouse R.M."/>
            <person name="Zwick A."/>
            <person name="Pang H."/>
        </authorList>
    </citation>
    <scope>NUCLEOTIDE SEQUENCE [LARGE SCALE GENOMIC DNA]</scope>
    <source>
        <strain evidence="14">SYSU2018</strain>
    </source>
</reference>
<feature type="region of interest" description="Disordered" evidence="12">
    <location>
        <begin position="426"/>
        <end position="467"/>
    </location>
</feature>
<dbReference type="EMBL" id="JABFTP020000144">
    <property type="protein sequence ID" value="KAL3281233.1"/>
    <property type="molecule type" value="Genomic_DNA"/>
</dbReference>
<evidence type="ECO:0000256" key="3">
    <source>
        <dbReference type="ARBA" id="ARBA00022490"/>
    </source>
</evidence>
<accession>A0ABD2NR79</accession>
<evidence type="ECO:0000256" key="10">
    <source>
        <dbReference type="ARBA" id="ARBA00023242"/>
    </source>
</evidence>
<dbReference type="GO" id="GO:0005634">
    <property type="term" value="C:nucleus"/>
    <property type="evidence" value="ECO:0007669"/>
    <property type="project" value="UniProtKB-SubCell"/>
</dbReference>
<dbReference type="PANTHER" id="PTHR22706">
    <property type="entry name" value="ASSEMBLY FACTOR FOR SPINDLE MICROTUBULES"/>
    <property type="match status" value="1"/>
</dbReference>
<dbReference type="SMART" id="SM00033">
    <property type="entry name" value="CH"/>
    <property type="match status" value="1"/>
</dbReference>
<feature type="region of interest" description="Disordered" evidence="12">
    <location>
        <begin position="240"/>
        <end position="259"/>
    </location>
</feature>
<proteinExistence type="predicted"/>
<evidence type="ECO:0000256" key="4">
    <source>
        <dbReference type="ARBA" id="ARBA00022553"/>
    </source>
</evidence>
<evidence type="ECO:0000256" key="1">
    <source>
        <dbReference type="ARBA" id="ARBA00004123"/>
    </source>
</evidence>
<dbReference type="GO" id="GO:0007051">
    <property type="term" value="P:spindle organization"/>
    <property type="evidence" value="ECO:0007669"/>
    <property type="project" value="UniProtKB-ARBA"/>
</dbReference>